<keyword evidence="1" id="KW-0732">Signal</keyword>
<organism evidence="3">
    <name type="scientific">Theileria annulata</name>
    <dbReference type="NCBI Taxonomy" id="5874"/>
    <lineage>
        <taxon>Eukaryota</taxon>
        <taxon>Sar</taxon>
        <taxon>Alveolata</taxon>
        <taxon>Apicomplexa</taxon>
        <taxon>Aconoidasida</taxon>
        <taxon>Piroplasmida</taxon>
        <taxon>Theileriidae</taxon>
        <taxon>Theileria</taxon>
    </lineage>
</organism>
<feature type="chain" id="PRO_5033367419" evidence="1">
    <location>
        <begin position="26"/>
        <end position="411"/>
    </location>
</feature>
<evidence type="ECO:0000313" key="3">
    <source>
        <dbReference type="EMBL" id="SVP91501.1"/>
    </source>
</evidence>
<dbReference type="SUPFAM" id="SSF52833">
    <property type="entry name" value="Thioredoxin-like"/>
    <property type="match status" value="3"/>
</dbReference>
<dbReference type="AlphaFoldDB" id="A0A3B0N5H5"/>
<dbReference type="PANTHER" id="PTHR45184:SF1">
    <property type="entry name" value="DNAJ PROTEIN ERDJ3A"/>
    <property type="match status" value="1"/>
</dbReference>
<dbReference type="InterPro" id="IPR036249">
    <property type="entry name" value="Thioredoxin-like_sf"/>
</dbReference>
<evidence type="ECO:0000313" key="4">
    <source>
        <dbReference type="EMBL" id="SVP91823.1"/>
    </source>
</evidence>
<dbReference type="EMBL" id="UIVS01000002">
    <property type="protein sequence ID" value="SVP91823.1"/>
    <property type="molecule type" value="Genomic_DNA"/>
</dbReference>
<dbReference type="InterPro" id="IPR013766">
    <property type="entry name" value="Thioredoxin_domain"/>
</dbReference>
<dbReference type="CDD" id="cd02961">
    <property type="entry name" value="PDI_a_family"/>
    <property type="match status" value="1"/>
</dbReference>
<feature type="signal peptide" evidence="1">
    <location>
        <begin position="1"/>
        <end position="25"/>
    </location>
</feature>
<dbReference type="Gene3D" id="3.40.30.10">
    <property type="entry name" value="Glutaredoxin"/>
    <property type="match status" value="3"/>
</dbReference>
<dbReference type="EMBL" id="UIVT01000002">
    <property type="protein sequence ID" value="SVP91501.1"/>
    <property type="molecule type" value="Genomic_DNA"/>
</dbReference>
<dbReference type="InterPro" id="IPR052842">
    <property type="entry name" value="ER_Co-chaperone"/>
</dbReference>
<dbReference type="Pfam" id="PF00085">
    <property type="entry name" value="Thioredoxin"/>
    <property type="match status" value="1"/>
</dbReference>
<protein>
    <submittedName>
        <fullName evidence="3">Thioredoxin, putative</fullName>
    </submittedName>
</protein>
<dbReference type="VEuPathDB" id="PiroplasmaDB:TA12705"/>
<evidence type="ECO:0000259" key="2">
    <source>
        <dbReference type="Pfam" id="PF00085"/>
    </source>
</evidence>
<feature type="domain" description="Thioredoxin" evidence="2">
    <location>
        <begin position="183"/>
        <end position="237"/>
    </location>
</feature>
<dbReference type="PANTHER" id="PTHR45184">
    <property type="entry name" value="DNAJ PROTEIN ERDJ3A"/>
    <property type="match status" value="1"/>
</dbReference>
<evidence type="ECO:0000256" key="1">
    <source>
        <dbReference type="SAM" id="SignalP"/>
    </source>
</evidence>
<proteinExistence type="predicted"/>
<name>A0A3B0N5H5_THEAN</name>
<sequence length="411" mass="47021">MAWPTRIPVIHIFVILFSSINLTLARQYVDPMQHDLQVVNSKTFTTNVQLARQTNVVGAFFYSTGDTNLTSTINELNSVAKDLKGMITIVAVNCTDQSLKNLCKSELGEEYLTPAFKIYPKLPMPAFDFKKQLLKEDVKKELLKHLPSNVERVEVGMLAHFMTKHELMPKVLLFSDKEHPSYVYKALSNAFNKKLLLGFVDANKHPDLKKEYGVKSLPTMLVIKPNGKPQKYKGEFKYLPMFEWLNVNAEAFLLGGGYSDKGDPAKAKPWKFDKVPKLNFFSHKDICFNKTQGLCIIYLTDSDLKPEEKEMLVHLSEKYTGQITGKWMWMNLNEETEFAQLFENVKVLPSAVVFNPKKRLRYFLHDGNTSVTKSSMERMLEKILGGDARFTLVNGELPKFKIDDLLTTEEL</sequence>
<reference evidence="3" key="1">
    <citation type="submission" date="2018-07" db="EMBL/GenBank/DDBJ databases">
        <authorList>
            <person name="Quirk P.G."/>
            <person name="Krulwich T.A."/>
        </authorList>
    </citation>
    <scope>NUCLEOTIDE SEQUENCE</scope>
    <source>
        <strain evidence="3">Anand</strain>
    </source>
</reference>
<accession>A0A3B0N5H5</accession>
<gene>
    <name evidence="3" type="ORF">TAT_000181900</name>
    <name evidence="4" type="ORF">TAV_000182100</name>
</gene>